<dbReference type="EMBL" id="KZ819603">
    <property type="protein sequence ID" value="PWN34778.1"/>
    <property type="molecule type" value="Genomic_DNA"/>
</dbReference>
<sequence length="150" mass="17680">MVLSHPVYCQGCFKQSPTREFFDHHIIEQDLFVLRNDKVVFLSRDPSTHRSHQYCPPLREFTNMIGMNGHLCPTCHRIGFSDEFVNQHILNKVIHIHFPNGSIMKLDRKPQTGEFFCPYPLCYYRECNALVFSEHVMSMCPRKTPMRIGY</sequence>
<protein>
    <submittedName>
        <fullName evidence="1">Uncharacterized protein</fullName>
    </submittedName>
</protein>
<dbReference type="AlphaFoldDB" id="A0A316VCD0"/>
<evidence type="ECO:0000313" key="1">
    <source>
        <dbReference type="EMBL" id="PWN34778.1"/>
    </source>
</evidence>
<proteinExistence type="predicted"/>
<organism evidence="1 2">
    <name type="scientific">Meira miltonrushii</name>
    <dbReference type="NCBI Taxonomy" id="1280837"/>
    <lineage>
        <taxon>Eukaryota</taxon>
        <taxon>Fungi</taxon>
        <taxon>Dikarya</taxon>
        <taxon>Basidiomycota</taxon>
        <taxon>Ustilaginomycotina</taxon>
        <taxon>Exobasidiomycetes</taxon>
        <taxon>Exobasidiales</taxon>
        <taxon>Brachybasidiaceae</taxon>
        <taxon>Meira</taxon>
    </lineage>
</organism>
<dbReference type="GeneID" id="37022607"/>
<evidence type="ECO:0000313" key="2">
    <source>
        <dbReference type="Proteomes" id="UP000245771"/>
    </source>
</evidence>
<keyword evidence="2" id="KW-1185">Reference proteome</keyword>
<accession>A0A316VCD0</accession>
<name>A0A316VCD0_9BASI</name>
<reference evidence="1 2" key="1">
    <citation type="journal article" date="2018" name="Mol. Biol. Evol.">
        <title>Broad Genomic Sampling Reveals a Smut Pathogenic Ancestry of the Fungal Clade Ustilaginomycotina.</title>
        <authorList>
            <person name="Kijpornyongpan T."/>
            <person name="Mondo S.J."/>
            <person name="Barry K."/>
            <person name="Sandor L."/>
            <person name="Lee J."/>
            <person name="Lipzen A."/>
            <person name="Pangilinan J."/>
            <person name="LaButti K."/>
            <person name="Hainaut M."/>
            <person name="Henrissat B."/>
            <person name="Grigoriev I.V."/>
            <person name="Spatafora J.W."/>
            <person name="Aime M.C."/>
        </authorList>
    </citation>
    <scope>NUCLEOTIDE SEQUENCE [LARGE SCALE GENOMIC DNA]</scope>
    <source>
        <strain evidence="1 2">MCA 3882</strain>
    </source>
</reference>
<dbReference type="InParanoid" id="A0A316VCD0"/>
<gene>
    <name evidence="1" type="ORF">FA14DRAFT_178175</name>
</gene>
<dbReference type="Proteomes" id="UP000245771">
    <property type="component" value="Unassembled WGS sequence"/>
</dbReference>
<dbReference type="RefSeq" id="XP_025355080.1">
    <property type="nucleotide sequence ID" value="XM_025500826.1"/>
</dbReference>